<feature type="region of interest" description="Disordered" evidence="1">
    <location>
        <begin position="75"/>
        <end position="103"/>
    </location>
</feature>
<proteinExistence type="predicted"/>
<accession>A0ABR3VFF5</accession>
<organism evidence="2 3">
    <name type="scientific">Phialemonium thermophilum</name>
    <dbReference type="NCBI Taxonomy" id="223376"/>
    <lineage>
        <taxon>Eukaryota</taxon>
        <taxon>Fungi</taxon>
        <taxon>Dikarya</taxon>
        <taxon>Ascomycota</taxon>
        <taxon>Pezizomycotina</taxon>
        <taxon>Sordariomycetes</taxon>
        <taxon>Sordariomycetidae</taxon>
        <taxon>Cephalothecales</taxon>
        <taxon>Cephalothecaceae</taxon>
        <taxon>Phialemonium</taxon>
    </lineage>
</organism>
<feature type="compositionally biased region" description="Low complexity" evidence="1">
    <location>
        <begin position="75"/>
        <end position="91"/>
    </location>
</feature>
<comment type="caution">
    <text evidence="2">The sequence shown here is derived from an EMBL/GenBank/DDBJ whole genome shotgun (WGS) entry which is preliminary data.</text>
</comment>
<gene>
    <name evidence="2" type="ORF">VTK73DRAFT_3720</name>
</gene>
<evidence type="ECO:0000256" key="1">
    <source>
        <dbReference type="SAM" id="MobiDB-lite"/>
    </source>
</evidence>
<protein>
    <submittedName>
        <fullName evidence="2">Uncharacterized protein</fullName>
    </submittedName>
</protein>
<sequence>MPPPTTGLSPVRVVGGALVTVCRVGDELVARGEDPRFQQLQAGAIGHVRAPVVGQAVGAVDEAPEPPARVDADATAAGIRTAALGRSPSLRLRPRKAGHQQQQ</sequence>
<evidence type="ECO:0000313" key="3">
    <source>
        <dbReference type="Proteomes" id="UP001586593"/>
    </source>
</evidence>
<reference evidence="2 3" key="1">
    <citation type="journal article" date="2024" name="Commun. Biol.">
        <title>Comparative genomic analysis of thermophilic fungi reveals convergent evolutionary adaptations and gene losses.</title>
        <authorList>
            <person name="Steindorff A.S."/>
            <person name="Aguilar-Pontes M.V."/>
            <person name="Robinson A.J."/>
            <person name="Andreopoulos B."/>
            <person name="LaButti K."/>
            <person name="Kuo A."/>
            <person name="Mondo S."/>
            <person name="Riley R."/>
            <person name="Otillar R."/>
            <person name="Haridas S."/>
            <person name="Lipzen A."/>
            <person name="Grimwood J."/>
            <person name="Schmutz J."/>
            <person name="Clum A."/>
            <person name="Reid I.D."/>
            <person name="Moisan M.C."/>
            <person name="Butler G."/>
            <person name="Nguyen T.T.M."/>
            <person name="Dewar K."/>
            <person name="Conant G."/>
            <person name="Drula E."/>
            <person name="Henrissat B."/>
            <person name="Hansel C."/>
            <person name="Singer S."/>
            <person name="Hutchinson M.I."/>
            <person name="de Vries R.P."/>
            <person name="Natvig D.O."/>
            <person name="Powell A.J."/>
            <person name="Tsang A."/>
            <person name="Grigoriev I.V."/>
        </authorList>
    </citation>
    <scope>NUCLEOTIDE SEQUENCE [LARGE SCALE GENOMIC DNA]</scope>
    <source>
        <strain evidence="2 3">ATCC 24622</strain>
    </source>
</reference>
<dbReference type="EMBL" id="JAZHXJ010002184">
    <property type="protein sequence ID" value="KAL1840593.1"/>
    <property type="molecule type" value="Genomic_DNA"/>
</dbReference>
<evidence type="ECO:0000313" key="2">
    <source>
        <dbReference type="EMBL" id="KAL1840593.1"/>
    </source>
</evidence>
<dbReference type="Proteomes" id="UP001586593">
    <property type="component" value="Unassembled WGS sequence"/>
</dbReference>
<feature type="compositionally biased region" description="Basic residues" evidence="1">
    <location>
        <begin position="92"/>
        <end position="103"/>
    </location>
</feature>
<name>A0ABR3VFF5_9PEZI</name>
<keyword evidence="3" id="KW-1185">Reference proteome</keyword>